<dbReference type="GO" id="GO:0032040">
    <property type="term" value="C:small-subunit processome"/>
    <property type="evidence" value="ECO:0007669"/>
    <property type="project" value="InterPro"/>
</dbReference>
<evidence type="ECO:0000256" key="2">
    <source>
        <dbReference type="ARBA" id="ARBA00009211"/>
    </source>
</evidence>
<dbReference type="PROSITE" id="PS51358">
    <property type="entry name" value="NOP"/>
    <property type="match status" value="1"/>
</dbReference>
<dbReference type="InterPro" id="IPR042239">
    <property type="entry name" value="Nop_C"/>
</dbReference>
<organism evidence="8 9">
    <name type="scientific">Hortaea werneckii</name>
    <name type="common">Black yeast</name>
    <name type="synonym">Cladosporium werneckii</name>
    <dbReference type="NCBI Taxonomy" id="91943"/>
    <lineage>
        <taxon>Eukaryota</taxon>
        <taxon>Fungi</taxon>
        <taxon>Dikarya</taxon>
        <taxon>Ascomycota</taxon>
        <taxon>Pezizomycotina</taxon>
        <taxon>Dothideomycetes</taxon>
        <taxon>Dothideomycetidae</taxon>
        <taxon>Mycosphaerellales</taxon>
        <taxon>Teratosphaeriaceae</taxon>
        <taxon>Hortaea</taxon>
    </lineage>
</organism>
<dbReference type="GO" id="GO:0031428">
    <property type="term" value="C:box C/D methylation guide snoRNP complex"/>
    <property type="evidence" value="ECO:0007669"/>
    <property type="project" value="InterPro"/>
</dbReference>
<dbReference type="SMART" id="SM00931">
    <property type="entry name" value="NOSIC"/>
    <property type="match status" value="1"/>
</dbReference>
<dbReference type="Pfam" id="PF01798">
    <property type="entry name" value="Nop"/>
    <property type="match status" value="1"/>
</dbReference>
<dbReference type="InterPro" id="IPR012976">
    <property type="entry name" value="NOSIC"/>
</dbReference>
<evidence type="ECO:0000256" key="3">
    <source>
        <dbReference type="ARBA" id="ARBA00020379"/>
    </source>
</evidence>
<accession>A0A3M6W2T5</accession>
<dbReference type="GO" id="GO:0030515">
    <property type="term" value="F:snoRNA binding"/>
    <property type="evidence" value="ECO:0007669"/>
    <property type="project" value="InterPro"/>
</dbReference>
<comment type="caution">
    <text evidence="8">The sequence shown here is derived from an EMBL/GenBank/DDBJ whole genome shotgun (WGS) entry which is preliminary data.</text>
</comment>
<dbReference type="GO" id="GO:0042254">
    <property type="term" value="P:ribosome biogenesis"/>
    <property type="evidence" value="ECO:0007669"/>
    <property type="project" value="UniProtKB-KW"/>
</dbReference>
<evidence type="ECO:0000313" key="9">
    <source>
        <dbReference type="Proteomes" id="UP000281245"/>
    </source>
</evidence>
<evidence type="ECO:0000256" key="5">
    <source>
        <dbReference type="ARBA" id="ARBA00023242"/>
    </source>
</evidence>
<comment type="function">
    <text evidence="6">Required for pre-18S rRNA processing. May bind microtubules.</text>
</comment>
<protein>
    <recommendedName>
        <fullName evidence="3">Nucleolar protein 58</fullName>
    </recommendedName>
</protein>
<evidence type="ECO:0000256" key="4">
    <source>
        <dbReference type="ARBA" id="ARBA00022517"/>
    </source>
</evidence>
<dbReference type="InterPro" id="IPR002687">
    <property type="entry name" value="Nop_dom"/>
</dbReference>
<dbReference type="PANTHER" id="PTHR10894:SF1">
    <property type="entry name" value="NUCLEOLAR PROTEIN 58"/>
    <property type="match status" value="1"/>
</dbReference>
<feature type="domain" description="Nop" evidence="7">
    <location>
        <begin position="285"/>
        <end position="312"/>
    </location>
</feature>
<reference evidence="8 9" key="1">
    <citation type="journal article" date="2018" name="BMC Genomics">
        <title>Genomic evidence for intraspecific hybridization in a clonal and extremely halotolerant yeast.</title>
        <authorList>
            <person name="Gostincar C."/>
            <person name="Stajich J.E."/>
            <person name="Zupancic J."/>
            <person name="Zalar P."/>
            <person name="Gunde-Cimerman N."/>
        </authorList>
    </citation>
    <scope>NUCLEOTIDE SEQUENCE [LARGE SCALE GENOMIC DNA]</scope>
    <source>
        <strain evidence="8 9">EXF-6656</strain>
    </source>
</reference>
<sequence>MTLFILTETSAGYALLKAKDKKLLKRDDLAEEASSAEGVCSLLKLKQFKKFDSASSALEEAAALTESKVTPMLSSLLDDLKEEKKVSLAVADPKLGTAIAKLPGLSISPVADSTTADLYRAIREHLPSLIPGLMPQEISTMSLGLSHSLSRHKLKFSPDKVDTMIIQAIALLDDLDKELNTYAMRVKEWYGWHFPEMARIINDNLAYSRVILAMGMRNNAANTDLSDVLPEEIEGAVKAAAEISMGTEITDEDLENIQALAEQVVGFTEYRQQLSSYLSARMQAIAPNLTALVGELVGARLIAHAGSLMNLA</sequence>
<name>A0A3M6W2T5_HORWE</name>
<dbReference type="EMBL" id="QWIJ01002045">
    <property type="protein sequence ID" value="RMX72803.1"/>
    <property type="molecule type" value="Genomic_DNA"/>
</dbReference>
<dbReference type="FunFam" id="1.10.287.4070:FF:000001">
    <property type="entry name" value="Probable Nucleolar protein 58"/>
    <property type="match status" value="1"/>
</dbReference>
<gene>
    <name evidence="8" type="ORF">D0869_14245</name>
</gene>
<dbReference type="Gene3D" id="1.10.287.4070">
    <property type="match status" value="1"/>
</dbReference>
<comment type="similarity">
    <text evidence="2">Belongs to the NOP5/NOP56 family.</text>
</comment>
<feature type="non-terminal residue" evidence="8">
    <location>
        <position position="312"/>
    </location>
</feature>
<evidence type="ECO:0000256" key="6">
    <source>
        <dbReference type="ARBA" id="ARBA00024837"/>
    </source>
</evidence>
<dbReference type="Pfam" id="PF08156">
    <property type="entry name" value="NOP5NT"/>
    <property type="match status" value="1"/>
</dbReference>
<dbReference type="SUPFAM" id="SSF89124">
    <property type="entry name" value="Nop domain"/>
    <property type="match status" value="1"/>
</dbReference>
<dbReference type="AlphaFoldDB" id="A0A3M6W2T5"/>
<keyword evidence="5" id="KW-0539">Nucleus</keyword>
<dbReference type="Gene3D" id="1.10.246.90">
    <property type="entry name" value="Nop domain"/>
    <property type="match status" value="1"/>
</dbReference>
<dbReference type="PANTHER" id="PTHR10894">
    <property type="entry name" value="NUCLEOLAR PROTEIN 5 NUCLEOLAR PROTEIN NOP5 NOP58"/>
    <property type="match status" value="1"/>
</dbReference>
<keyword evidence="4" id="KW-0690">Ribosome biogenesis</keyword>
<evidence type="ECO:0000256" key="1">
    <source>
        <dbReference type="ARBA" id="ARBA00004604"/>
    </source>
</evidence>
<dbReference type="InterPro" id="IPR045056">
    <property type="entry name" value="Nop56/Nop58"/>
</dbReference>
<dbReference type="OrthoDB" id="6780543at2759"/>
<evidence type="ECO:0000259" key="7">
    <source>
        <dbReference type="PROSITE" id="PS51358"/>
    </source>
</evidence>
<evidence type="ECO:0000313" key="8">
    <source>
        <dbReference type="EMBL" id="RMX72803.1"/>
    </source>
</evidence>
<proteinExistence type="inferred from homology"/>
<dbReference type="InterPro" id="IPR012974">
    <property type="entry name" value="NOP58/56_N"/>
</dbReference>
<comment type="subcellular location">
    <subcellularLocation>
        <location evidence="1">Nucleus</location>
        <location evidence="1">Nucleolus</location>
    </subcellularLocation>
</comment>
<dbReference type="Proteomes" id="UP000281245">
    <property type="component" value="Unassembled WGS sequence"/>
</dbReference>
<dbReference type="InterPro" id="IPR036070">
    <property type="entry name" value="Nop_dom_sf"/>
</dbReference>